<feature type="domain" description="3-hydroxyacyl-CoA dehydrogenase NAD binding" evidence="17">
    <location>
        <begin position="310"/>
        <end position="487"/>
    </location>
</feature>
<dbReference type="UniPathway" id="UPA00659"/>
<dbReference type="GO" id="GO:0070403">
    <property type="term" value="F:NAD+ binding"/>
    <property type="evidence" value="ECO:0007669"/>
    <property type="project" value="InterPro"/>
</dbReference>
<evidence type="ECO:0000256" key="9">
    <source>
        <dbReference type="ARBA" id="ARBA00023098"/>
    </source>
</evidence>
<keyword evidence="12" id="KW-0456">Lyase</keyword>
<keyword evidence="10" id="KW-0576">Peroxisome</keyword>
<evidence type="ECO:0000256" key="15">
    <source>
        <dbReference type="RuleBase" id="RU003707"/>
    </source>
</evidence>
<feature type="domain" description="3-hydroxyacyl-CoA dehydrogenase C-terminal" evidence="16">
    <location>
        <begin position="620"/>
        <end position="704"/>
    </location>
</feature>
<evidence type="ECO:0000256" key="6">
    <source>
        <dbReference type="ARBA" id="ARBA00022963"/>
    </source>
</evidence>
<keyword evidence="11" id="KW-0413">Isomerase</keyword>
<dbReference type="PANTHER" id="PTHR23309">
    <property type="entry name" value="3-HYDROXYACYL-COA DEHYROGENASE"/>
    <property type="match status" value="1"/>
</dbReference>
<dbReference type="SUPFAM" id="SSF51735">
    <property type="entry name" value="NAD(P)-binding Rossmann-fold domains"/>
    <property type="match status" value="1"/>
</dbReference>
<dbReference type="InterPro" id="IPR029045">
    <property type="entry name" value="ClpP/crotonase-like_dom_sf"/>
</dbReference>
<dbReference type="Proteomes" id="UP000235347">
    <property type="component" value="Unassembled WGS sequence"/>
</dbReference>
<dbReference type="PANTHER" id="PTHR23309:SF49">
    <property type="entry name" value="PEROXISOMAL BIFUNCTIONAL ENZYME"/>
    <property type="match status" value="1"/>
</dbReference>
<dbReference type="SUPFAM" id="SSF52096">
    <property type="entry name" value="ClpP/crotonase"/>
    <property type="match status" value="1"/>
</dbReference>
<gene>
    <name evidence="18" type="ORF">C0Z19_12605</name>
</gene>
<evidence type="ECO:0000259" key="16">
    <source>
        <dbReference type="Pfam" id="PF00725"/>
    </source>
</evidence>
<dbReference type="InterPro" id="IPR001753">
    <property type="entry name" value="Enoyl-CoA_hydra/iso"/>
</dbReference>
<comment type="catalytic activity">
    <reaction evidence="14">
        <text>a (3S)-3-hydroxyacyl-CoA + NAD(+) = a 3-oxoacyl-CoA + NADH + H(+)</text>
        <dbReference type="Rhea" id="RHEA:22432"/>
        <dbReference type="ChEBI" id="CHEBI:15378"/>
        <dbReference type="ChEBI" id="CHEBI:57318"/>
        <dbReference type="ChEBI" id="CHEBI:57540"/>
        <dbReference type="ChEBI" id="CHEBI:57945"/>
        <dbReference type="ChEBI" id="CHEBI:90726"/>
        <dbReference type="EC" id="1.1.1.35"/>
    </reaction>
</comment>
<evidence type="ECO:0000256" key="14">
    <source>
        <dbReference type="ARBA" id="ARBA00049556"/>
    </source>
</evidence>
<evidence type="ECO:0000256" key="8">
    <source>
        <dbReference type="ARBA" id="ARBA00023027"/>
    </source>
</evidence>
<evidence type="ECO:0000256" key="7">
    <source>
        <dbReference type="ARBA" id="ARBA00023002"/>
    </source>
</evidence>
<dbReference type="GO" id="GO:0003857">
    <property type="term" value="F:(3S)-3-hydroxyacyl-CoA dehydrogenase (NAD+) activity"/>
    <property type="evidence" value="ECO:0007669"/>
    <property type="project" value="UniProtKB-EC"/>
</dbReference>
<evidence type="ECO:0000256" key="1">
    <source>
        <dbReference type="ARBA" id="ARBA00004275"/>
    </source>
</evidence>
<dbReference type="InterPro" id="IPR018376">
    <property type="entry name" value="Enoyl-CoA_hyd/isom_CS"/>
</dbReference>
<name>A0A2N7W5I4_9BURK</name>
<protein>
    <submittedName>
        <fullName evidence="18">3-hydroxyacyl-CoA dehydrogenase</fullName>
    </submittedName>
</protein>
<keyword evidence="8" id="KW-0520">NAD</keyword>
<keyword evidence="13" id="KW-0511">Multifunctional enzyme</keyword>
<dbReference type="Gene3D" id="1.10.1040.50">
    <property type="match status" value="1"/>
</dbReference>
<dbReference type="FunFam" id="1.10.1040.50:FF:000006">
    <property type="entry name" value="Peroxisomal bifunctional enzyme"/>
    <property type="match status" value="1"/>
</dbReference>
<dbReference type="InterPro" id="IPR036291">
    <property type="entry name" value="NAD(P)-bd_dom_sf"/>
</dbReference>
<keyword evidence="5" id="KW-0276">Fatty acid metabolism</keyword>
<dbReference type="SUPFAM" id="SSF48179">
    <property type="entry name" value="6-phosphogluconate dehydrogenase C-terminal domain-like"/>
    <property type="match status" value="2"/>
</dbReference>
<comment type="subunit">
    <text evidence="4">Monomer.</text>
</comment>
<evidence type="ECO:0000256" key="13">
    <source>
        <dbReference type="ARBA" id="ARBA00023268"/>
    </source>
</evidence>
<keyword evidence="6" id="KW-0442">Lipid degradation</keyword>
<dbReference type="Pfam" id="PF00725">
    <property type="entry name" value="3HCDH"/>
    <property type="match status" value="2"/>
</dbReference>
<evidence type="ECO:0000256" key="5">
    <source>
        <dbReference type="ARBA" id="ARBA00022832"/>
    </source>
</evidence>
<dbReference type="InterPro" id="IPR006108">
    <property type="entry name" value="3HC_DH_C"/>
</dbReference>
<keyword evidence="9" id="KW-0443">Lipid metabolism</keyword>
<comment type="caution">
    <text evidence="18">The sequence shown here is derived from an EMBL/GenBank/DDBJ whole genome shotgun (WGS) entry which is preliminary data.</text>
</comment>
<dbReference type="AlphaFoldDB" id="A0A2N7W5I4"/>
<evidence type="ECO:0000256" key="12">
    <source>
        <dbReference type="ARBA" id="ARBA00023239"/>
    </source>
</evidence>
<evidence type="ECO:0000256" key="2">
    <source>
        <dbReference type="ARBA" id="ARBA00005005"/>
    </source>
</evidence>
<organism evidence="18 19">
    <name type="scientific">Trinickia soli</name>
    <dbReference type="NCBI Taxonomy" id="380675"/>
    <lineage>
        <taxon>Bacteria</taxon>
        <taxon>Pseudomonadati</taxon>
        <taxon>Pseudomonadota</taxon>
        <taxon>Betaproteobacteria</taxon>
        <taxon>Burkholderiales</taxon>
        <taxon>Burkholderiaceae</taxon>
        <taxon>Trinickia</taxon>
    </lineage>
</organism>
<dbReference type="Gene3D" id="3.90.226.10">
    <property type="entry name" value="2-enoyl-CoA Hydratase, Chain A, domain 1"/>
    <property type="match status" value="1"/>
</dbReference>
<evidence type="ECO:0000256" key="4">
    <source>
        <dbReference type="ARBA" id="ARBA00011245"/>
    </source>
</evidence>
<feature type="domain" description="3-hydroxyacyl-CoA dehydrogenase C-terminal" evidence="16">
    <location>
        <begin position="491"/>
        <end position="584"/>
    </location>
</feature>
<comment type="similarity">
    <text evidence="3">In the N-terminal section; belongs to the enoyl-CoA hydratase/isomerase family.</text>
</comment>
<dbReference type="InterPro" id="IPR008927">
    <property type="entry name" value="6-PGluconate_DH-like_C_sf"/>
</dbReference>
<dbReference type="PROSITE" id="PS00166">
    <property type="entry name" value="ENOYL_COA_HYDRATASE"/>
    <property type="match status" value="1"/>
</dbReference>
<comment type="similarity">
    <text evidence="15">Belongs to the enoyl-CoA hydratase/isomerase family.</text>
</comment>
<dbReference type="GO" id="GO:0006635">
    <property type="term" value="P:fatty acid beta-oxidation"/>
    <property type="evidence" value="ECO:0007669"/>
    <property type="project" value="UniProtKB-UniPathway"/>
</dbReference>
<dbReference type="FunFam" id="3.40.50.720:FF:000009">
    <property type="entry name" value="Fatty oxidation complex, alpha subunit"/>
    <property type="match status" value="1"/>
</dbReference>
<evidence type="ECO:0000256" key="11">
    <source>
        <dbReference type="ARBA" id="ARBA00023235"/>
    </source>
</evidence>
<accession>A0A2N7W5I4</accession>
<dbReference type="Gene3D" id="3.40.50.720">
    <property type="entry name" value="NAD(P)-binding Rossmann-like Domain"/>
    <property type="match status" value="1"/>
</dbReference>
<evidence type="ECO:0000313" key="19">
    <source>
        <dbReference type="Proteomes" id="UP000235347"/>
    </source>
</evidence>
<keyword evidence="7" id="KW-0560">Oxidoreductase</keyword>
<evidence type="ECO:0000313" key="18">
    <source>
        <dbReference type="EMBL" id="PMS24652.1"/>
    </source>
</evidence>
<evidence type="ECO:0000259" key="17">
    <source>
        <dbReference type="Pfam" id="PF02737"/>
    </source>
</evidence>
<comment type="pathway">
    <text evidence="2">Lipid metabolism; fatty acid beta-oxidation.</text>
</comment>
<reference evidence="18 19" key="1">
    <citation type="submission" date="2018-01" db="EMBL/GenBank/DDBJ databases">
        <title>Whole genome analyses suggest that Burkholderia sensu lato contains two further novel genera in the rhizoxinica-symbiotica group Mycetohabitans gen. nov., and Trinickia gen. nov.: implications for the evolution of diazotrophy and nodulation in the Burkholderiaceae.</title>
        <authorList>
            <person name="Estrada-de los Santos P."/>
            <person name="Palmer M."/>
            <person name="Chavez-Ramirez B."/>
            <person name="Beukes C."/>
            <person name="Steenkamp E.T."/>
            <person name="Hirsch A.M."/>
            <person name="Manyaka P."/>
            <person name="Maluk M."/>
            <person name="Lafos M."/>
            <person name="Crook M."/>
            <person name="Gross E."/>
            <person name="Simon M.F."/>
            <person name="Bueno dos Reis Junior F."/>
            <person name="Poole P.S."/>
            <person name="Venter S.N."/>
            <person name="James E.K."/>
        </authorList>
    </citation>
    <scope>NUCLEOTIDE SEQUENCE [LARGE SCALE GENOMIC DNA]</scope>
    <source>
        <strain evidence="18 19">GP25-8</strain>
    </source>
</reference>
<proteinExistence type="inferred from homology"/>
<dbReference type="EMBL" id="PNYB01000009">
    <property type="protein sequence ID" value="PMS24652.1"/>
    <property type="molecule type" value="Genomic_DNA"/>
</dbReference>
<comment type="subcellular location">
    <subcellularLocation>
        <location evidence="1">Peroxisome</location>
    </subcellularLocation>
</comment>
<dbReference type="Pfam" id="PF00378">
    <property type="entry name" value="ECH_1"/>
    <property type="match status" value="1"/>
</dbReference>
<evidence type="ECO:0000256" key="10">
    <source>
        <dbReference type="ARBA" id="ARBA00023140"/>
    </source>
</evidence>
<evidence type="ECO:0000256" key="3">
    <source>
        <dbReference type="ARBA" id="ARBA00008750"/>
    </source>
</evidence>
<keyword evidence="19" id="KW-1185">Reference proteome</keyword>
<dbReference type="RefSeq" id="WP_102610167.1">
    <property type="nucleotide sequence ID" value="NZ_CADIKD010000003.1"/>
</dbReference>
<dbReference type="Pfam" id="PF02737">
    <property type="entry name" value="3HCDH_N"/>
    <property type="match status" value="1"/>
</dbReference>
<dbReference type="GO" id="GO:0016853">
    <property type="term" value="F:isomerase activity"/>
    <property type="evidence" value="ECO:0007669"/>
    <property type="project" value="UniProtKB-KW"/>
</dbReference>
<dbReference type="InterPro" id="IPR006176">
    <property type="entry name" value="3-OHacyl-CoA_DH_NAD-bd"/>
</dbReference>
<dbReference type="CDD" id="cd06558">
    <property type="entry name" value="crotonase-like"/>
    <property type="match status" value="1"/>
</dbReference>
<sequence length="715" mass="76051">MTASTASPASPASPVVSRTLHGNVLVVGIDHPPVNALSVDVRRGLVEAIEAAQADPAVTAVLIVGAGRNFIAGADIREFGKPPLAPLLPTVCNRIEACPKLVVAAIHGAALGGGLEIALAAHYRLAVRGAKLGLPEVQLGLLPGAGGTQRTPRLIGAAAALDLMLSGRHARAEEALQLGLIDRLGATDDVLGEGLAYVRELLAAHAAVRPTRAASALSDAGVDAMRAAVEAARKETATRARGLFSPMKIIDAVEAAFTLPFDEGLALERRLFVECLESPQRAGLVHAFFAEREVAKAPETKAATPRAVATIGVVGGGTMGAGIAVAVLDAGLPVTMIERDDEALARGRAHVERVYDGLVAKGRIKTDAKAAALARFTGSTSYEALAQADLVIEAVFEDMAVKKAVFSELDRVCKRGAVLATNTSYLDIDEIAGATSRPADVIGLHFFSPANIMKLLEIVVPARVSADVVATAFELARQLRKVPVRAGACDGFIGNRLLAVYRTAADYLMEDGASPYQIDRAMREFGYPMGPYQVVDLAGGDIGWAARKRRAPTRDPRMRYVEIADRLCERGWFGQKTGRGFYRYEPGARTGAPDLEVEAIVEAERLRVGISARSFTDDEIVRRLMCAIINEAANVVREGIALRPLDVDITLIYGYGFPRYRGGPMKYADMLGLPTVLAELERLSQEDAFFWRPSPLIVKLVERGADFSSLNGTAS</sequence>
<dbReference type="GO" id="GO:0004300">
    <property type="term" value="F:enoyl-CoA hydratase activity"/>
    <property type="evidence" value="ECO:0007669"/>
    <property type="project" value="UniProtKB-ARBA"/>
</dbReference>